<dbReference type="InterPro" id="IPR033434">
    <property type="entry name" value="MucB/RseB_N"/>
</dbReference>
<feature type="domain" description="MucB/RseB N-terminal" evidence="6">
    <location>
        <begin position="26"/>
        <end position="195"/>
    </location>
</feature>
<dbReference type="GO" id="GO:0030288">
    <property type="term" value="C:outer membrane-bounded periplasmic space"/>
    <property type="evidence" value="ECO:0007669"/>
    <property type="project" value="TreeGrafter"/>
</dbReference>
<dbReference type="OrthoDB" id="7067274at2"/>
<dbReference type="Pfam" id="PF03888">
    <property type="entry name" value="MucB_RseB"/>
    <property type="match status" value="1"/>
</dbReference>
<evidence type="ECO:0000259" key="6">
    <source>
        <dbReference type="Pfam" id="PF03888"/>
    </source>
</evidence>
<evidence type="ECO:0000256" key="5">
    <source>
        <dbReference type="SAM" id="SignalP"/>
    </source>
</evidence>
<feature type="domain" description="MucB/RseB C-terminal" evidence="7">
    <location>
        <begin position="217"/>
        <end position="312"/>
    </location>
</feature>
<dbReference type="GO" id="GO:0045152">
    <property type="term" value="F:antisigma factor binding"/>
    <property type="evidence" value="ECO:0007669"/>
    <property type="project" value="TreeGrafter"/>
</dbReference>
<comment type="caution">
    <text evidence="8">The sequence shown here is derived from an EMBL/GenBank/DDBJ whole genome shotgun (WGS) entry which is preliminary data.</text>
</comment>
<dbReference type="InterPro" id="IPR005588">
    <property type="entry name" value="MucB_RseB"/>
</dbReference>
<evidence type="ECO:0000259" key="7">
    <source>
        <dbReference type="Pfam" id="PF17188"/>
    </source>
</evidence>
<dbReference type="PANTHER" id="PTHR38782:SF1">
    <property type="entry name" value="SIGMA-E FACTOR REGULATORY PROTEIN RSEB"/>
    <property type="match status" value="1"/>
</dbReference>
<dbReference type="Proteomes" id="UP000295765">
    <property type="component" value="Unassembled WGS sequence"/>
</dbReference>
<dbReference type="Pfam" id="PF17188">
    <property type="entry name" value="MucB_RseB_C"/>
    <property type="match status" value="1"/>
</dbReference>
<comment type="similarity">
    <text evidence="2">Belongs to the RseB family.</text>
</comment>
<accession>A0A4V2SCS1</accession>
<feature type="chain" id="PRO_5020350066" evidence="5">
    <location>
        <begin position="22"/>
        <end position="319"/>
    </location>
</feature>
<reference evidence="8 9" key="1">
    <citation type="submission" date="2019-03" db="EMBL/GenBank/DDBJ databases">
        <title>Genomic Encyclopedia of Type Strains, Phase IV (KMG-IV): sequencing the most valuable type-strain genomes for metagenomic binning, comparative biology and taxonomic classification.</title>
        <authorList>
            <person name="Goeker M."/>
        </authorList>
    </citation>
    <scope>NUCLEOTIDE SEQUENCE [LARGE SCALE GENOMIC DNA]</scope>
    <source>
        <strain evidence="8 9">DSM 25287</strain>
    </source>
</reference>
<evidence type="ECO:0000256" key="2">
    <source>
        <dbReference type="ARBA" id="ARBA00008150"/>
    </source>
</evidence>
<keyword evidence="3 5" id="KW-0732">Signal</keyword>
<dbReference type="Gene3D" id="2.50.20.10">
    <property type="entry name" value="Lipoprotein localisation LolA/LolB/LppX"/>
    <property type="match status" value="1"/>
</dbReference>
<proteinExistence type="inferred from homology"/>
<dbReference type="PIRSF" id="PIRSF005427">
    <property type="entry name" value="RseB"/>
    <property type="match status" value="1"/>
</dbReference>
<dbReference type="Gene3D" id="3.30.200.100">
    <property type="entry name" value="MucB/RseB, C-terminal domain"/>
    <property type="match status" value="1"/>
</dbReference>
<evidence type="ECO:0000256" key="1">
    <source>
        <dbReference type="ARBA" id="ARBA00004418"/>
    </source>
</evidence>
<feature type="signal peptide" evidence="5">
    <location>
        <begin position="1"/>
        <end position="21"/>
    </location>
</feature>
<dbReference type="CDD" id="cd16327">
    <property type="entry name" value="RseB"/>
    <property type="match status" value="1"/>
</dbReference>
<dbReference type="RefSeq" id="WP_132543532.1">
    <property type="nucleotide sequence ID" value="NZ_SLWY01000014.1"/>
</dbReference>
<sequence>MWRAIGWCVALLPFLLAPAVADENEAGAWLADTVGRESGINYEGTFVYSEGGRIEAMHIVHGQGERGGWQRLVSLSGPHREVLVANDDLTCSMPGGDVALRGRKLFSALPSGLGKDLSHLDAHYRFTFAGEDRVAGYSTRVVSIEPRDELRFGYRLWIEPRSGIVMRSVLFDSAGVPVEQLMFTELRLLDQAPAEPAAVATTSDSQTAGQLRELPEAQRHWVAGRLPPGFEEVRNSTFTRRGESHGTEHMVYTDGLATLSVFIEPLEGEQPLFEGHSRFGAMNAFGRALDGHQVVAVGEVPRSTVEMVAQSIAPLPGKP</sequence>
<dbReference type="InterPro" id="IPR038484">
    <property type="entry name" value="MucB/RseB_C_sf"/>
</dbReference>
<organism evidence="8 9">
    <name type="scientific">Plasticicumulans lactativorans</name>
    <dbReference type="NCBI Taxonomy" id="1133106"/>
    <lineage>
        <taxon>Bacteria</taxon>
        <taxon>Pseudomonadati</taxon>
        <taxon>Pseudomonadota</taxon>
        <taxon>Gammaproteobacteria</taxon>
        <taxon>Candidatus Competibacteraceae</taxon>
        <taxon>Plasticicumulans</taxon>
    </lineage>
</organism>
<dbReference type="PANTHER" id="PTHR38782">
    <property type="match status" value="1"/>
</dbReference>
<name>A0A4V2SCS1_9GAMM</name>
<gene>
    <name evidence="8" type="ORF">EV699_11474</name>
</gene>
<evidence type="ECO:0000313" key="8">
    <source>
        <dbReference type="EMBL" id="TCO80430.1"/>
    </source>
</evidence>
<keyword evidence="9" id="KW-1185">Reference proteome</keyword>
<dbReference type="AlphaFoldDB" id="A0A4V2SCS1"/>
<keyword evidence="4" id="KW-0574">Periplasm</keyword>
<protein>
    <submittedName>
        <fullName evidence="8">MucB/RseB-like sigma(E) regulatory protein</fullName>
    </submittedName>
</protein>
<dbReference type="InterPro" id="IPR033436">
    <property type="entry name" value="MucB/RseB_C"/>
</dbReference>
<evidence type="ECO:0000313" key="9">
    <source>
        <dbReference type="Proteomes" id="UP000295765"/>
    </source>
</evidence>
<comment type="subcellular location">
    <subcellularLocation>
        <location evidence="1">Periplasm</location>
    </subcellularLocation>
</comment>
<dbReference type="EMBL" id="SLWY01000014">
    <property type="protein sequence ID" value="TCO80430.1"/>
    <property type="molecule type" value="Genomic_DNA"/>
</dbReference>
<evidence type="ECO:0000256" key="4">
    <source>
        <dbReference type="ARBA" id="ARBA00022764"/>
    </source>
</evidence>
<dbReference type="GO" id="GO:0032885">
    <property type="term" value="P:regulation of polysaccharide biosynthetic process"/>
    <property type="evidence" value="ECO:0007669"/>
    <property type="project" value="TreeGrafter"/>
</dbReference>
<evidence type="ECO:0000256" key="3">
    <source>
        <dbReference type="ARBA" id="ARBA00022729"/>
    </source>
</evidence>